<feature type="domain" description="Glycoside hydrolase family 20 catalytic" evidence="6">
    <location>
        <begin position="35"/>
        <end position="353"/>
    </location>
</feature>
<dbReference type="InterPro" id="IPR017853">
    <property type="entry name" value="GH"/>
</dbReference>
<evidence type="ECO:0000256" key="3">
    <source>
        <dbReference type="ARBA" id="ARBA00012663"/>
    </source>
</evidence>
<evidence type="ECO:0000256" key="4">
    <source>
        <dbReference type="ARBA" id="ARBA00022801"/>
    </source>
</evidence>
<dbReference type="EMBL" id="JBBNFP010000031">
    <property type="protein sequence ID" value="MEQ2487071.1"/>
    <property type="molecule type" value="Genomic_DNA"/>
</dbReference>
<evidence type="ECO:0000313" key="8">
    <source>
        <dbReference type="Proteomes" id="UP001487296"/>
    </source>
</evidence>
<feature type="signal peptide" evidence="5">
    <location>
        <begin position="1"/>
        <end position="20"/>
    </location>
</feature>
<dbReference type="EC" id="3.2.1.52" evidence="3"/>
<proteinExistence type="inferred from homology"/>
<dbReference type="InterPro" id="IPR015883">
    <property type="entry name" value="Glyco_hydro_20_cat"/>
</dbReference>
<protein>
    <recommendedName>
        <fullName evidence="3">beta-N-acetylhexosaminidase</fullName>
        <ecNumber evidence="3">3.2.1.52</ecNumber>
    </recommendedName>
</protein>
<dbReference type="Gene3D" id="3.20.20.80">
    <property type="entry name" value="Glycosidases"/>
    <property type="match status" value="1"/>
</dbReference>
<evidence type="ECO:0000256" key="1">
    <source>
        <dbReference type="ARBA" id="ARBA00001231"/>
    </source>
</evidence>
<feature type="chain" id="PRO_5045059629" description="beta-N-acetylhexosaminidase" evidence="5">
    <location>
        <begin position="21"/>
        <end position="536"/>
    </location>
</feature>
<gene>
    <name evidence="7" type="ORF">AAAT34_08385</name>
</gene>
<evidence type="ECO:0000256" key="5">
    <source>
        <dbReference type="SAM" id="SignalP"/>
    </source>
</evidence>
<dbReference type="Proteomes" id="UP001487296">
    <property type="component" value="Unassembled WGS sequence"/>
</dbReference>
<comment type="similarity">
    <text evidence="2">Belongs to the glycosyl hydrolase 20 family.</text>
</comment>
<dbReference type="PANTHER" id="PTHR22600:SF57">
    <property type="entry name" value="BETA-N-ACETYLHEXOSAMINIDASE"/>
    <property type="match status" value="1"/>
</dbReference>
<sequence length="536" mass="61035">MMRRLFLSLLAFGATLLGYAHTSQSSQSSQARPLAWRGVMIDVSRHFLPIDELYRQVDVMSHYGLNILHLHLTDAAGWRMEIKAYPRLTEVGAWRTRQVWKDWWNTPPHADGQDVGYVRAYSDSQNGFGGYYTQQQLRQLVAYAQDKGVTIVPEIEFPGHSEEVCAAYPEVAFNHAEMDLANNATYQFMQTILREVADVFPSPYIHCGGDETATQKELYHQGIRRLNAIVRSLGRKMVVWDEALTDTEADSTLVIMVWRNAELGEKALALGHEVVMCPSAWCYLDSYQDAPQTQPEAMGGYRPLSHVWEVGQLIAPMRHRLLGVQVCLFTEYVPTPQLLQYQLWPRALAVSEVGMGRTRSYEAFRKWATHVSDSLRRVGINAFDLRREIGQRPEYGRRVRHKALRAKVRMNGRCHYSSAYAAGGDDALTDGRQGSWNNNDGRWQGYCCDLDITIDLGAERTLHEVSIPFLQIAGPEIFLPQQVTVNGEPCSAQPHDLPYAICTYTLRRKLTTRYLHIQAQRSPRQGWLFVDEVVAK</sequence>
<dbReference type="Pfam" id="PF00728">
    <property type="entry name" value="Glyco_hydro_20"/>
    <property type="match status" value="1"/>
</dbReference>
<accession>A0ABV1FRL8</accession>
<organism evidence="7 8">
    <name type="scientific">Hallella faecis</name>
    <dbReference type="NCBI Taxonomy" id="2841596"/>
    <lineage>
        <taxon>Bacteria</taxon>
        <taxon>Pseudomonadati</taxon>
        <taxon>Bacteroidota</taxon>
        <taxon>Bacteroidia</taxon>
        <taxon>Bacteroidales</taxon>
        <taxon>Prevotellaceae</taxon>
        <taxon>Hallella</taxon>
    </lineage>
</organism>
<keyword evidence="5" id="KW-0732">Signal</keyword>
<keyword evidence="8" id="KW-1185">Reference proteome</keyword>
<comment type="caution">
    <text evidence="7">The sequence shown here is derived from an EMBL/GenBank/DDBJ whole genome shotgun (WGS) entry which is preliminary data.</text>
</comment>
<dbReference type="PRINTS" id="PR00738">
    <property type="entry name" value="GLHYDRLASE20"/>
</dbReference>
<dbReference type="RefSeq" id="WP_215760131.1">
    <property type="nucleotide sequence ID" value="NZ_JAHKBE010000030.1"/>
</dbReference>
<evidence type="ECO:0000313" key="7">
    <source>
        <dbReference type="EMBL" id="MEQ2487071.1"/>
    </source>
</evidence>
<name>A0ABV1FRL8_9BACT</name>
<reference evidence="7 8" key="1">
    <citation type="submission" date="2024-04" db="EMBL/GenBank/DDBJ databases">
        <title>Human intestinal bacterial collection.</title>
        <authorList>
            <person name="Pauvert C."/>
            <person name="Hitch T.C.A."/>
            <person name="Clavel T."/>
        </authorList>
    </citation>
    <scope>NUCLEOTIDE SEQUENCE [LARGE SCALE GENOMIC DNA]</scope>
    <source>
        <strain evidence="7 8">CLA-AA-H145</strain>
    </source>
</reference>
<evidence type="ECO:0000259" key="6">
    <source>
        <dbReference type="Pfam" id="PF00728"/>
    </source>
</evidence>
<evidence type="ECO:0000256" key="2">
    <source>
        <dbReference type="ARBA" id="ARBA00006285"/>
    </source>
</evidence>
<dbReference type="PANTHER" id="PTHR22600">
    <property type="entry name" value="BETA-HEXOSAMINIDASE"/>
    <property type="match status" value="1"/>
</dbReference>
<keyword evidence="4" id="KW-0378">Hydrolase</keyword>
<dbReference type="InterPro" id="IPR025705">
    <property type="entry name" value="Beta_hexosaminidase_sua/sub"/>
</dbReference>
<comment type="catalytic activity">
    <reaction evidence="1">
        <text>Hydrolysis of terminal non-reducing N-acetyl-D-hexosamine residues in N-acetyl-beta-D-hexosaminides.</text>
        <dbReference type="EC" id="3.2.1.52"/>
    </reaction>
</comment>
<dbReference type="SUPFAM" id="SSF51445">
    <property type="entry name" value="(Trans)glycosidases"/>
    <property type="match status" value="1"/>
</dbReference>